<evidence type="ECO:0000256" key="1">
    <source>
        <dbReference type="ARBA" id="ARBA00010641"/>
    </source>
</evidence>
<proteinExistence type="inferred from homology"/>
<dbReference type="GO" id="GO:0006950">
    <property type="term" value="P:response to stress"/>
    <property type="evidence" value="ECO:0007669"/>
    <property type="project" value="UniProtKB-ARBA"/>
</dbReference>
<dbReference type="NCBIfam" id="TIGR02937">
    <property type="entry name" value="sigma70-ECF"/>
    <property type="match status" value="1"/>
</dbReference>
<keyword evidence="5 6" id="KW-0804">Transcription</keyword>
<keyword evidence="4 6" id="KW-0238">DNA-binding</keyword>
<dbReference type="Pfam" id="PF08281">
    <property type="entry name" value="Sigma70_r4_2"/>
    <property type="match status" value="1"/>
</dbReference>
<dbReference type="PANTHER" id="PTHR43133">
    <property type="entry name" value="RNA POLYMERASE ECF-TYPE SIGMA FACTO"/>
    <property type="match status" value="1"/>
</dbReference>
<dbReference type="GO" id="GO:0016987">
    <property type="term" value="F:sigma factor activity"/>
    <property type="evidence" value="ECO:0007669"/>
    <property type="project" value="UniProtKB-KW"/>
</dbReference>
<dbReference type="AlphaFoldDB" id="A0A5Q2TNP7"/>
<evidence type="ECO:0000259" key="8">
    <source>
        <dbReference type="Pfam" id="PF08281"/>
    </source>
</evidence>
<dbReference type="InterPro" id="IPR013325">
    <property type="entry name" value="RNA_pol_sigma_r2"/>
</dbReference>
<dbReference type="PANTHER" id="PTHR43133:SF60">
    <property type="entry name" value="RNA POLYMERASE SIGMA FACTOR SIGV"/>
    <property type="match status" value="1"/>
</dbReference>
<evidence type="ECO:0000313" key="10">
    <source>
        <dbReference type="Proteomes" id="UP000339690"/>
    </source>
</evidence>
<dbReference type="InterPro" id="IPR013249">
    <property type="entry name" value="RNA_pol_sigma70_r4_t2"/>
</dbReference>
<dbReference type="SUPFAM" id="SSF88659">
    <property type="entry name" value="Sigma3 and sigma4 domains of RNA polymerase sigma factors"/>
    <property type="match status" value="1"/>
</dbReference>
<dbReference type="PROSITE" id="PS01063">
    <property type="entry name" value="SIGMA70_ECF"/>
    <property type="match status" value="1"/>
</dbReference>
<evidence type="ECO:0000259" key="7">
    <source>
        <dbReference type="Pfam" id="PF04542"/>
    </source>
</evidence>
<keyword evidence="10" id="KW-1185">Reference proteome</keyword>
<dbReference type="GO" id="GO:0006352">
    <property type="term" value="P:DNA-templated transcription initiation"/>
    <property type="evidence" value="ECO:0007669"/>
    <property type="project" value="InterPro"/>
</dbReference>
<dbReference type="InterPro" id="IPR000838">
    <property type="entry name" value="RNA_pol_sigma70_ECF_CS"/>
</dbReference>
<dbReference type="InterPro" id="IPR039425">
    <property type="entry name" value="RNA_pol_sigma-70-like"/>
</dbReference>
<evidence type="ECO:0000256" key="5">
    <source>
        <dbReference type="ARBA" id="ARBA00023163"/>
    </source>
</evidence>
<dbReference type="KEGG" id="grc:GI584_16110"/>
<gene>
    <name evidence="9" type="ORF">GI584_16110</name>
</gene>
<accession>A0A5Q2TNP7</accession>
<dbReference type="Gene3D" id="1.10.10.10">
    <property type="entry name" value="Winged helix-like DNA-binding domain superfamily/Winged helix DNA-binding domain"/>
    <property type="match status" value="1"/>
</dbReference>
<dbReference type="InterPro" id="IPR007627">
    <property type="entry name" value="RNA_pol_sigma70_r2"/>
</dbReference>
<keyword evidence="3 6" id="KW-0731">Sigma factor</keyword>
<evidence type="ECO:0000256" key="4">
    <source>
        <dbReference type="ARBA" id="ARBA00023125"/>
    </source>
</evidence>
<dbReference type="SUPFAM" id="SSF88946">
    <property type="entry name" value="Sigma2 domain of RNA polymerase sigma factors"/>
    <property type="match status" value="1"/>
</dbReference>
<name>A0A5Q2TNP7_9BACI</name>
<reference evidence="9 10" key="1">
    <citation type="submission" date="2019-11" db="EMBL/GenBank/DDBJ databases">
        <title>Gracilibacillus salitolerans sp. nov., a moderate halophile isolated from a saline soil in northwest China.</title>
        <authorList>
            <person name="Gan L."/>
        </authorList>
    </citation>
    <scope>NUCLEOTIDE SEQUENCE [LARGE SCALE GENOMIC DNA]</scope>
    <source>
        <strain evidence="9 10">SCU50</strain>
    </source>
</reference>
<dbReference type="RefSeq" id="WP_153791839.1">
    <property type="nucleotide sequence ID" value="NZ_CP045915.1"/>
</dbReference>
<protein>
    <recommendedName>
        <fullName evidence="6">RNA polymerase sigma factor</fullName>
    </recommendedName>
</protein>
<dbReference type="InterPro" id="IPR014284">
    <property type="entry name" value="RNA_pol_sigma-70_dom"/>
</dbReference>
<dbReference type="Gene3D" id="1.10.1740.10">
    <property type="match status" value="1"/>
</dbReference>
<evidence type="ECO:0000313" key="9">
    <source>
        <dbReference type="EMBL" id="QGH35480.1"/>
    </source>
</evidence>
<feature type="domain" description="RNA polymerase sigma factor 70 region 4 type 2" evidence="8">
    <location>
        <begin position="108"/>
        <end position="157"/>
    </location>
</feature>
<sequence>MDWERKRILDEWYQVHSDAIFKYICLISKDYQQAEDLTQETFIKAYHHMDNFQKKAQVRTWLFRIAHNVTIDYLRKRKPLRVFEAIFHQQVERKALPEEQLIIQEEVRELYQALEKLKPAHREVIILRKIKGFSIKETSTILNWSENKVKITLHRAMPVFKQALKSEEE</sequence>
<dbReference type="EMBL" id="CP045915">
    <property type="protein sequence ID" value="QGH35480.1"/>
    <property type="molecule type" value="Genomic_DNA"/>
</dbReference>
<dbReference type="Proteomes" id="UP000339690">
    <property type="component" value="Chromosome"/>
</dbReference>
<dbReference type="GO" id="GO:0003677">
    <property type="term" value="F:DNA binding"/>
    <property type="evidence" value="ECO:0007669"/>
    <property type="project" value="UniProtKB-KW"/>
</dbReference>
<dbReference type="InterPro" id="IPR036388">
    <property type="entry name" value="WH-like_DNA-bd_sf"/>
</dbReference>
<evidence type="ECO:0000256" key="2">
    <source>
        <dbReference type="ARBA" id="ARBA00023015"/>
    </source>
</evidence>
<feature type="domain" description="RNA polymerase sigma-70 region 2" evidence="7">
    <location>
        <begin position="13"/>
        <end position="78"/>
    </location>
</feature>
<dbReference type="CDD" id="cd06171">
    <property type="entry name" value="Sigma70_r4"/>
    <property type="match status" value="1"/>
</dbReference>
<keyword evidence="2 6" id="KW-0805">Transcription regulation</keyword>
<evidence type="ECO:0000256" key="6">
    <source>
        <dbReference type="RuleBase" id="RU000716"/>
    </source>
</evidence>
<dbReference type="Pfam" id="PF04542">
    <property type="entry name" value="Sigma70_r2"/>
    <property type="match status" value="1"/>
</dbReference>
<evidence type="ECO:0000256" key="3">
    <source>
        <dbReference type="ARBA" id="ARBA00023082"/>
    </source>
</evidence>
<comment type="similarity">
    <text evidence="1 6">Belongs to the sigma-70 factor family. ECF subfamily.</text>
</comment>
<organism evidence="9 10">
    <name type="scientific">Gracilibacillus salitolerans</name>
    <dbReference type="NCBI Taxonomy" id="2663022"/>
    <lineage>
        <taxon>Bacteria</taxon>
        <taxon>Bacillati</taxon>
        <taxon>Bacillota</taxon>
        <taxon>Bacilli</taxon>
        <taxon>Bacillales</taxon>
        <taxon>Bacillaceae</taxon>
        <taxon>Gracilibacillus</taxon>
    </lineage>
</organism>
<dbReference type="InterPro" id="IPR013324">
    <property type="entry name" value="RNA_pol_sigma_r3/r4-like"/>
</dbReference>